<organism evidence="1">
    <name type="scientific">hydrocarbon metagenome</name>
    <dbReference type="NCBI Taxonomy" id="938273"/>
    <lineage>
        <taxon>unclassified sequences</taxon>
        <taxon>metagenomes</taxon>
        <taxon>ecological metagenomes</taxon>
    </lineage>
</organism>
<proteinExistence type="predicted"/>
<accession>A0A0W8FQE3</accession>
<gene>
    <name evidence="1" type="ORF">ASZ90_007213</name>
</gene>
<evidence type="ECO:0008006" key="2">
    <source>
        <dbReference type="Google" id="ProtNLM"/>
    </source>
</evidence>
<reference evidence="1" key="1">
    <citation type="journal article" date="2015" name="Proc. Natl. Acad. Sci. U.S.A.">
        <title>Networks of energetic and metabolic interactions define dynamics in microbial communities.</title>
        <authorList>
            <person name="Embree M."/>
            <person name="Liu J.K."/>
            <person name="Al-Bassam M.M."/>
            <person name="Zengler K."/>
        </authorList>
    </citation>
    <scope>NUCLEOTIDE SEQUENCE</scope>
</reference>
<name>A0A0W8FQE3_9ZZZZ</name>
<sequence>MKTINWNDEKNAALKKSRAVCFEDVVFYIERGEILDDYAHPNQKSYPGQRIMVIGIDNYAYIVPYVENEEEIFLKTIIPSRKATQKYLGENNED</sequence>
<comment type="caution">
    <text evidence="1">The sequence shown here is derived from an EMBL/GenBank/DDBJ whole genome shotgun (WGS) entry which is preliminary data.</text>
</comment>
<protein>
    <recommendedName>
        <fullName evidence="2">Toxin</fullName>
    </recommendedName>
</protein>
<dbReference type="EMBL" id="LNQE01000927">
    <property type="protein sequence ID" value="KUG22996.1"/>
    <property type="molecule type" value="Genomic_DNA"/>
</dbReference>
<evidence type="ECO:0000313" key="1">
    <source>
        <dbReference type="EMBL" id="KUG22996.1"/>
    </source>
</evidence>
<dbReference type="AlphaFoldDB" id="A0A0W8FQE3"/>